<evidence type="ECO:0000313" key="1">
    <source>
        <dbReference type="EMBL" id="SKC02764.1"/>
    </source>
</evidence>
<gene>
    <name evidence="1" type="ORF">SAMN05660841_03709</name>
</gene>
<name>A0A1T5G3B0_9SPHI</name>
<organism evidence="1 2">
    <name type="scientific">Sphingobacterium nematocida</name>
    <dbReference type="NCBI Taxonomy" id="1513896"/>
    <lineage>
        <taxon>Bacteria</taxon>
        <taxon>Pseudomonadati</taxon>
        <taxon>Bacteroidota</taxon>
        <taxon>Sphingobacteriia</taxon>
        <taxon>Sphingobacteriales</taxon>
        <taxon>Sphingobacteriaceae</taxon>
        <taxon>Sphingobacterium</taxon>
    </lineage>
</organism>
<accession>A0A1T5G3B0</accession>
<dbReference type="STRING" id="1513896.SAMN05660841_03709"/>
<dbReference type="RefSeq" id="WP_079645365.1">
    <property type="nucleotide sequence ID" value="NZ_FUZF01000021.1"/>
</dbReference>
<dbReference type="AlphaFoldDB" id="A0A1T5G3B0"/>
<evidence type="ECO:0000313" key="2">
    <source>
        <dbReference type="Proteomes" id="UP000190150"/>
    </source>
</evidence>
<dbReference type="EMBL" id="FUZF01000021">
    <property type="protein sequence ID" value="SKC02764.1"/>
    <property type="molecule type" value="Genomic_DNA"/>
</dbReference>
<evidence type="ECO:0008006" key="3">
    <source>
        <dbReference type="Google" id="ProtNLM"/>
    </source>
</evidence>
<protein>
    <recommendedName>
        <fullName evidence="3">Transposase, YhgA-like</fullName>
    </recommendedName>
</protein>
<keyword evidence="2" id="KW-1185">Reference proteome</keyword>
<dbReference type="OrthoDB" id="944318at2"/>
<reference evidence="2" key="1">
    <citation type="submission" date="2017-02" db="EMBL/GenBank/DDBJ databases">
        <authorList>
            <person name="Varghese N."/>
            <person name="Submissions S."/>
        </authorList>
    </citation>
    <scope>NUCLEOTIDE SEQUENCE [LARGE SCALE GENOMIC DNA]</scope>
    <source>
        <strain evidence="2">DSM 24091</strain>
    </source>
</reference>
<sequence length="195" mass="22742">MSKRVRRVDDPLWKSILEQTFSHFLEFMYIDAASVFDLNKPFDYLDKEFESLFPPEANGKGVRYVDKLVKVYLKDGGEKFILCHIEIQSAKGRGDLAERMFQYYYKIYDRYKVPVTAIAILADGNKSYRPKVYIQEFMDTKIRYDFKSYKILDQDEAGLRANCNPFSVVVLTALLAILHKNITDEQLKDGYTGAR</sequence>
<proteinExistence type="predicted"/>
<dbReference type="Proteomes" id="UP000190150">
    <property type="component" value="Unassembled WGS sequence"/>
</dbReference>